<keyword evidence="3 5" id="KW-0862">Zinc</keyword>
<dbReference type="SMART" id="SM00829">
    <property type="entry name" value="PKS_ER"/>
    <property type="match status" value="1"/>
</dbReference>
<dbReference type="SUPFAM" id="SSF50129">
    <property type="entry name" value="GroES-like"/>
    <property type="match status" value="1"/>
</dbReference>
<feature type="domain" description="Enoyl reductase (ER)" evidence="6">
    <location>
        <begin position="27"/>
        <end position="357"/>
    </location>
</feature>
<dbReference type="InterPro" id="IPR013154">
    <property type="entry name" value="ADH-like_N"/>
</dbReference>
<accession>A0A818RVB6</accession>
<dbReference type="Gene3D" id="3.40.50.720">
    <property type="entry name" value="NAD(P)-binding Rossmann-like Domain"/>
    <property type="match status" value="1"/>
</dbReference>
<evidence type="ECO:0000313" key="8">
    <source>
        <dbReference type="EMBL" id="CAF3660211.1"/>
    </source>
</evidence>
<dbReference type="PANTHER" id="PTHR42683">
    <property type="entry name" value="ALDEHYDE REDUCTASE"/>
    <property type="match status" value="1"/>
</dbReference>
<organism evidence="8 9">
    <name type="scientific">Adineta steineri</name>
    <dbReference type="NCBI Taxonomy" id="433720"/>
    <lineage>
        <taxon>Eukaryota</taxon>
        <taxon>Metazoa</taxon>
        <taxon>Spiralia</taxon>
        <taxon>Gnathifera</taxon>
        <taxon>Rotifera</taxon>
        <taxon>Eurotatoria</taxon>
        <taxon>Bdelloidea</taxon>
        <taxon>Adinetida</taxon>
        <taxon>Adinetidae</taxon>
        <taxon>Adineta</taxon>
    </lineage>
</organism>
<dbReference type="InterPro" id="IPR020843">
    <property type="entry name" value="ER"/>
</dbReference>
<evidence type="ECO:0000313" key="7">
    <source>
        <dbReference type="EMBL" id="CAF0797102.1"/>
    </source>
</evidence>
<dbReference type="FunFam" id="3.40.50.720:FF:000022">
    <property type="entry name" value="Cinnamyl alcohol dehydrogenase"/>
    <property type="match status" value="1"/>
</dbReference>
<dbReference type="Proteomes" id="UP000663881">
    <property type="component" value="Unassembled WGS sequence"/>
</dbReference>
<evidence type="ECO:0000256" key="2">
    <source>
        <dbReference type="ARBA" id="ARBA00022723"/>
    </source>
</evidence>
<proteinExistence type="inferred from homology"/>
<comment type="cofactor">
    <cofactor evidence="1 5">
        <name>Zn(2+)</name>
        <dbReference type="ChEBI" id="CHEBI:29105"/>
    </cofactor>
</comment>
<dbReference type="Proteomes" id="UP000663891">
    <property type="component" value="Unassembled WGS sequence"/>
</dbReference>
<dbReference type="EMBL" id="CAJOAY010000418">
    <property type="protein sequence ID" value="CAF3660211.1"/>
    <property type="molecule type" value="Genomic_DNA"/>
</dbReference>
<comment type="caution">
    <text evidence="8">The sequence shown here is derived from an EMBL/GenBank/DDBJ whole genome shotgun (WGS) entry which is preliminary data.</text>
</comment>
<evidence type="ECO:0000256" key="5">
    <source>
        <dbReference type="RuleBase" id="RU361277"/>
    </source>
</evidence>
<dbReference type="Pfam" id="PF00107">
    <property type="entry name" value="ADH_zinc_N"/>
    <property type="match status" value="1"/>
</dbReference>
<gene>
    <name evidence="8" type="ORF">OKA104_LOCUS9725</name>
    <name evidence="7" type="ORF">VCS650_LOCUS3809</name>
</gene>
<evidence type="ECO:0000256" key="1">
    <source>
        <dbReference type="ARBA" id="ARBA00001947"/>
    </source>
</evidence>
<evidence type="ECO:0000256" key="3">
    <source>
        <dbReference type="ARBA" id="ARBA00022833"/>
    </source>
</evidence>
<sequence length="364" mass="39418">MTSKQAAANTPSPISIAAKGYAVDSASTPFKLFNFERRMPAADDVVIRIHYCGICHSDIHQVYNEWHSSKYPMVPGHEITGVVEQIGSSVKHLRVGDHAGVGCMVDSCRKCATCKKDIEQVCGDLCLTYNSTELDKVTPTYGGYSNLITVKEHFVCKIPKNLPLDAAAPLLCAGITTYSPLRRYNVDKHTRLGIVGLGGLGHIGVKLGAAMGAHVTVISTSESKRNDATKLGAKVFIVSKDDEQMKTVANSLDLIIDTVSAPHDVAPLLNLLKFEGVYCVVGAPTKPLEVGAFTLLMKRPTITGSGIGGMKETQEMLDFCGKHNITCDIEKIDATPETIKAAYDRTVKADVKYRFVLDILNAFK</sequence>
<dbReference type="InterPro" id="IPR002328">
    <property type="entry name" value="ADH_Zn_CS"/>
</dbReference>
<dbReference type="Pfam" id="PF08240">
    <property type="entry name" value="ADH_N"/>
    <property type="match status" value="1"/>
</dbReference>
<dbReference type="InterPro" id="IPR036291">
    <property type="entry name" value="NAD(P)-bd_dom_sf"/>
</dbReference>
<evidence type="ECO:0000259" key="6">
    <source>
        <dbReference type="SMART" id="SM00829"/>
    </source>
</evidence>
<dbReference type="InterPro" id="IPR011032">
    <property type="entry name" value="GroES-like_sf"/>
</dbReference>
<dbReference type="PROSITE" id="PS00059">
    <property type="entry name" value="ADH_ZINC"/>
    <property type="match status" value="1"/>
</dbReference>
<evidence type="ECO:0000313" key="9">
    <source>
        <dbReference type="Proteomes" id="UP000663881"/>
    </source>
</evidence>
<dbReference type="Gene3D" id="3.90.180.10">
    <property type="entry name" value="Medium-chain alcohol dehydrogenases, catalytic domain"/>
    <property type="match status" value="1"/>
</dbReference>
<reference evidence="8" key="1">
    <citation type="submission" date="2021-02" db="EMBL/GenBank/DDBJ databases">
        <authorList>
            <person name="Nowell W R."/>
        </authorList>
    </citation>
    <scope>NUCLEOTIDE SEQUENCE</scope>
</reference>
<dbReference type="EMBL" id="CAJNON010000021">
    <property type="protein sequence ID" value="CAF0797102.1"/>
    <property type="molecule type" value="Genomic_DNA"/>
</dbReference>
<protein>
    <recommendedName>
        <fullName evidence="6">Enoyl reductase (ER) domain-containing protein</fullName>
    </recommendedName>
</protein>
<dbReference type="OrthoDB" id="1879366at2759"/>
<dbReference type="InterPro" id="IPR047109">
    <property type="entry name" value="CAD-like"/>
</dbReference>
<dbReference type="GO" id="GO:0016616">
    <property type="term" value="F:oxidoreductase activity, acting on the CH-OH group of donors, NAD or NADP as acceptor"/>
    <property type="evidence" value="ECO:0007669"/>
    <property type="project" value="InterPro"/>
</dbReference>
<keyword evidence="2 5" id="KW-0479">Metal-binding</keyword>
<evidence type="ECO:0000256" key="4">
    <source>
        <dbReference type="ARBA" id="ARBA00023002"/>
    </source>
</evidence>
<dbReference type="CDD" id="cd05283">
    <property type="entry name" value="CAD1"/>
    <property type="match status" value="1"/>
</dbReference>
<keyword evidence="4" id="KW-0560">Oxidoreductase</keyword>
<name>A0A818RVB6_9BILA</name>
<dbReference type="AlphaFoldDB" id="A0A818RVB6"/>
<dbReference type="InterPro" id="IPR013149">
    <property type="entry name" value="ADH-like_C"/>
</dbReference>
<dbReference type="SUPFAM" id="SSF51735">
    <property type="entry name" value="NAD(P)-binding Rossmann-fold domains"/>
    <property type="match status" value="1"/>
</dbReference>
<dbReference type="GO" id="GO:0008270">
    <property type="term" value="F:zinc ion binding"/>
    <property type="evidence" value="ECO:0007669"/>
    <property type="project" value="InterPro"/>
</dbReference>
<comment type="similarity">
    <text evidence="5">Belongs to the zinc-containing alcohol dehydrogenase family.</text>
</comment>